<proteinExistence type="predicted"/>
<evidence type="ECO:0000256" key="1">
    <source>
        <dbReference type="SAM" id="Phobius"/>
    </source>
</evidence>
<protein>
    <submittedName>
        <fullName evidence="2">Tumor necrosis factor receptor superfamily member 19</fullName>
    </submittedName>
    <submittedName>
        <fullName evidence="3">YtzI protein</fullName>
    </submittedName>
</protein>
<evidence type="ECO:0000313" key="3">
    <source>
        <dbReference type="EMBL" id="MEF2294049.1"/>
    </source>
</evidence>
<dbReference type="RefSeq" id="WP_077706123.1">
    <property type="nucleotide sequence ID" value="NZ_CP018622.1"/>
</dbReference>
<keyword evidence="1" id="KW-1133">Transmembrane helix</keyword>
<keyword evidence="1" id="KW-0472">Membrane</keyword>
<feature type="transmembrane region" description="Helical" evidence="1">
    <location>
        <begin position="6"/>
        <end position="26"/>
    </location>
</feature>
<organism evidence="2 4">
    <name type="scientific">Virgibacillus dokdonensis</name>
    <dbReference type="NCBI Taxonomy" id="302167"/>
    <lineage>
        <taxon>Bacteria</taxon>
        <taxon>Bacillati</taxon>
        <taxon>Bacillota</taxon>
        <taxon>Bacilli</taxon>
        <taxon>Bacillales</taxon>
        <taxon>Bacillaceae</taxon>
        <taxon>Virgibacillus</taxon>
    </lineage>
</organism>
<dbReference type="InterPro" id="IPR047753">
    <property type="entry name" value="YtzI-like"/>
</dbReference>
<evidence type="ECO:0000313" key="2">
    <source>
        <dbReference type="EMBL" id="AUJ23721.1"/>
    </source>
</evidence>
<dbReference type="NCBIfam" id="NF033232">
    <property type="entry name" value="small_YtzI"/>
    <property type="match status" value="1"/>
</dbReference>
<accession>A0A2K9J137</accession>
<dbReference type="EMBL" id="CP018622">
    <property type="protein sequence ID" value="AUJ23721.1"/>
    <property type="molecule type" value="Genomic_DNA"/>
</dbReference>
<evidence type="ECO:0000313" key="4">
    <source>
        <dbReference type="Proteomes" id="UP000234237"/>
    </source>
</evidence>
<evidence type="ECO:0000313" key="5">
    <source>
        <dbReference type="Proteomes" id="UP001356080"/>
    </source>
</evidence>
<reference evidence="3 5" key="3">
    <citation type="submission" date="2024-01" db="EMBL/GenBank/DDBJ databases">
        <title>Survival strategy associated with biotechnological potential of Virgibacillus dokdonensis T4.6 isolated from salt-fermented shrimp paste.</title>
        <authorList>
            <person name="Doan T.V."/>
            <person name="Quach N.T."/>
            <person name="Phi Q.-T."/>
        </authorList>
    </citation>
    <scope>NUCLEOTIDE SEQUENCE [LARGE SCALE GENOMIC DNA]</scope>
    <source>
        <strain evidence="3 5">T4.6</strain>
    </source>
</reference>
<dbReference type="AlphaFoldDB" id="A0A2K9J137"/>
<reference evidence="2" key="1">
    <citation type="submission" date="2016-11" db="EMBL/GenBank/DDBJ databases">
        <title>Complete genome sequence of Virgibacillus dokdonensis 21D, a halophilic bacterium isolated from the deep hypersaline anoxic basin Discovery in the Mediterranean Sea.</title>
        <authorList>
            <person name="Zeaiter Z."/>
            <person name="Booth J.M."/>
            <person name="Prosdocimi E.M."/>
            <person name="Mapelli F."/>
            <person name="Fusi M."/>
            <person name="Daffonchio D."/>
            <person name="Borin S."/>
            <person name="Crotti E."/>
        </authorList>
    </citation>
    <scope>NUCLEOTIDE SEQUENCE</scope>
    <source>
        <strain evidence="2">21D</strain>
    </source>
</reference>
<keyword evidence="5" id="KW-1185">Reference proteome</keyword>
<reference evidence="4" key="2">
    <citation type="submission" date="2016-11" db="EMBL/GenBank/DDBJ databases">
        <title>Complete genome sequence of Virgibacillus pantothenticus 21D, a halophilic bacterium isolated from the deep hypersaline anoxic basin Discovery in the Mediterranean Sea.</title>
        <authorList>
            <person name="Zeaiter Z."/>
            <person name="Booth J.M."/>
            <person name="Prosdocimi E.M."/>
            <person name="Mapelli F."/>
            <person name="Fusi M."/>
            <person name="Daffonchio D."/>
            <person name="Borin S."/>
            <person name="Crotti E."/>
        </authorList>
    </citation>
    <scope>NUCLEOTIDE SEQUENCE [LARGE SCALE GENOMIC DNA]</scope>
    <source>
        <strain evidence="4">21D</strain>
    </source>
</reference>
<dbReference type="STRING" id="302167.GCA_900166595_03476"/>
<dbReference type="KEGG" id="vpn:A21D_00608"/>
<dbReference type="EMBL" id="JAZHPM010000058">
    <property type="protein sequence ID" value="MEF2294049.1"/>
    <property type="molecule type" value="Genomic_DNA"/>
</dbReference>
<keyword evidence="1" id="KW-0812">Transmembrane</keyword>
<dbReference type="Proteomes" id="UP000234237">
    <property type="component" value="Chromosome"/>
</dbReference>
<gene>
    <name evidence="3" type="primary">ytzI</name>
    <name evidence="2" type="ORF">A21D_00608</name>
    <name evidence="3" type="ORF">V2W34_18845</name>
</gene>
<sequence length="51" mass="5664">MSTIMIVSMISFVVVILVLVLSLITIKKGYAYKHQIDPLPEEGNDNNEKGT</sequence>
<keyword evidence="2" id="KW-0675">Receptor</keyword>
<dbReference type="Proteomes" id="UP001356080">
    <property type="component" value="Unassembled WGS sequence"/>
</dbReference>
<name>A0A2K9J137_9BACI</name>